<keyword evidence="4 6" id="KW-0472">Membrane</keyword>
<evidence type="ECO:0000256" key="2">
    <source>
        <dbReference type="ARBA" id="ARBA00022676"/>
    </source>
</evidence>
<dbReference type="PANTHER" id="PTHR31042:SF20">
    <property type="entry name" value="CORE-2_I-BRANCHING BETA-1,6-N-ACETYLGLUCOSAMINYLTRANSFERASE FAMILY PROTEIN"/>
    <property type="match status" value="1"/>
</dbReference>
<sequence>MGIDQPKPPQLARPLNSNILNHVFHFLLFLIGFSLGVTSSFLYLRSLSFNFQATILSALPPSPPEPLLQQTLPPLPPPSALSLPPPLPPLLPLNDTISSLLMHKMDDDELFWRASMVPTIPIYPFERVPKVAFMFLTKGPLPLSPLWEKFYKGNEGLYSIYVHTHPSFTMSVPADSVVEWGKASMIDAERRLLANALLDFSNERFMLLSESCIPLYNFTTIYNYLIYSDQTNIGSFDDPRKVGRGRYNRNMYPTITISDWRKGSQWFEVNRKVAIEIISDKNYYPIFVEHCHKPCFMDEHYFPTLVHILRPKENSCRSLTWVDWSIIGPHPGRFGREAISMEFLDQIRFGANCTYNGMPTSMCFLFARKFLPSTVKPLLELLFSS</sequence>
<comment type="caution">
    <text evidence="7">The sequence shown here is derived from an EMBL/GenBank/DDBJ whole genome shotgun (WGS) entry which is preliminary data.</text>
</comment>
<dbReference type="AlphaFoldDB" id="A0AAN8V207"/>
<name>A0AAN8V207_9MAGN</name>
<proteinExistence type="predicted"/>
<accession>A0AAN8V207</accession>
<evidence type="ECO:0000313" key="8">
    <source>
        <dbReference type="Proteomes" id="UP001370490"/>
    </source>
</evidence>
<evidence type="ECO:0000256" key="6">
    <source>
        <dbReference type="SAM" id="Phobius"/>
    </source>
</evidence>
<organism evidence="7 8">
    <name type="scientific">Dillenia turbinata</name>
    <dbReference type="NCBI Taxonomy" id="194707"/>
    <lineage>
        <taxon>Eukaryota</taxon>
        <taxon>Viridiplantae</taxon>
        <taxon>Streptophyta</taxon>
        <taxon>Embryophyta</taxon>
        <taxon>Tracheophyta</taxon>
        <taxon>Spermatophyta</taxon>
        <taxon>Magnoliopsida</taxon>
        <taxon>eudicotyledons</taxon>
        <taxon>Gunneridae</taxon>
        <taxon>Pentapetalae</taxon>
        <taxon>Dilleniales</taxon>
        <taxon>Dilleniaceae</taxon>
        <taxon>Dillenia</taxon>
    </lineage>
</organism>
<evidence type="ECO:0000256" key="1">
    <source>
        <dbReference type="ARBA" id="ARBA00004606"/>
    </source>
</evidence>
<keyword evidence="3 7" id="KW-0808">Transferase</keyword>
<dbReference type="EMBL" id="JBAMMX010000020">
    <property type="protein sequence ID" value="KAK6921202.1"/>
    <property type="molecule type" value="Genomic_DNA"/>
</dbReference>
<dbReference type="InterPro" id="IPR044174">
    <property type="entry name" value="BC10-like"/>
</dbReference>
<dbReference type="Proteomes" id="UP001370490">
    <property type="component" value="Unassembled WGS sequence"/>
</dbReference>
<keyword evidence="2" id="KW-0328">Glycosyltransferase</keyword>
<evidence type="ECO:0000313" key="7">
    <source>
        <dbReference type="EMBL" id="KAK6921202.1"/>
    </source>
</evidence>
<feature type="transmembrane region" description="Helical" evidence="6">
    <location>
        <begin position="23"/>
        <end position="44"/>
    </location>
</feature>
<evidence type="ECO:0000256" key="4">
    <source>
        <dbReference type="ARBA" id="ARBA00023136"/>
    </source>
</evidence>
<gene>
    <name evidence="7" type="ORF">RJ641_014880</name>
</gene>
<keyword evidence="6" id="KW-1133">Transmembrane helix</keyword>
<dbReference type="PANTHER" id="PTHR31042">
    <property type="entry name" value="CORE-2/I-BRANCHING BETA-1,6-N-ACETYLGLUCOSAMINYLTRANSFERASE FAMILY PROTEIN-RELATED"/>
    <property type="match status" value="1"/>
</dbReference>
<dbReference type="GO" id="GO:0016020">
    <property type="term" value="C:membrane"/>
    <property type="evidence" value="ECO:0007669"/>
    <property type="project" value="UniProtKB-SubCell"/>
</dbReference>
<dbReference type="Pfam" id="PF02485">
    <property type="entry name" value="Branch"/>
    <property type="match status" value="1"/>
</dbReference>
<keyword evidence="6" id="KW-0812">Transmembrane</keyword>
<dbReference type="InterPro" id="IPR003406">
    <property type="entry name" value="Glyco_trans_14"/>
</dbReference>
<protein>
    <submittedName>
        <fullName evidence="7">Glycosyl transferase, family 14</fullName>
    </submittedName>
</protein>
<evidence type="ECO:0000256" key="3">
    <source>
        <dbReference type="ARBA" id="ARBA00022679"/>
    </source>
</evidence>
<keyword evidence="5" id="KW-0325">Glycoprotein</keyword>
<reference evidence="7 8" key="1">
    <citation type="submission" date="2023-12" db="EMBL/GenBank/DDBJ databases">
        <title>A high-quality genome assembly for Dillenia turbinata (Dilleniales).</title>
        <authorList>
            <person name="Chanderbali A."/>
        </authorList>
    </citation>
    <scope>NUCLEOTIDE SEQUENCE [LARGE SCALE GENOMIC DNA]</scope>
    <source>
        <strain evidence="7">LSX21</strain>
        <tissue evidence="7">Leaf</tissue>
    </source>
</reference>
<evidence type="ECO:0000256" key="5">
    <source>
        <dbReference type="ARBA" id="ARBA00023180"/>
    </source>
</evidence>
<keyword evidence="8" id="KW-1185">Reference proteome</keyword>
<dbReference type="GO" id="GO:0016757">
    <property type="term" value="F:glycosyltransferase activity"/>
    <property type="evidence" value="ECO:0007669"/>
    <property type="project" value="UniProtKB-KW"/>
</dbReference>
<comment type="subcellular location">
    <subcellularLocation>
        <location evidence="1">Membrane</location>
        <topology evidence="1">Single-pass type II membrane protein</topology>
    </subcellularLocation>
</comment>